<dbReference type="Proteomes" id="UP000013086">
    <property type="component" value="Unassembled WGS sequence"/>
</dbReference>
<name>N8P2F5_9GAMM</name>
<protein>
    <submittedName>
        <fullName evidence="1">Uncharacterized protein</fullName>
    </submittedName>
</protein>
<dbReference type="eggNOG" id="ENOG5031RGX">
    <property type="taxonomic scope" value="Bacteria"/>
</dbReference>
<reference evidence="1 2" key="1">
    <citation type="submission" date="2013-02" db="EMBL/GenBank/DDBJ databases">
        <title>The Genome Sequence of Acinetobacter sp. ANC 3994.</title>
        <authorList>
            <consortium name="The Broad Institute Genome Sequencing Platform"/>
            <consortium name="The Broad Institute Genome Sequencing Center for Infectious Disease"/>
            <person name="Cerqueira G."/>
            <person name="Feldgarden M."/>
            <person name="Courvalin P."/>
            <person name="Perichon B."/>
            <person name="Grillot-Courvalin C."/>
            <person name="Clermont D."/>
            <person name="Rocha E."/>
            <person name="Yoon E.-J."/>
            <person name="Nemec A."/>
            <person name="Walker B."/>
            <person name="Young S.K."/>
            <person name="Zeng Q."/>
            <person name="Gargeya S."/>
            <person name="Fitzgerald M."/>
            <person name="Haas B."/>
            <person name="Abouelleil A."/>
            <person name="Alvarado L."/>
            <person name="Arachchi H.M."/>
            <person name="Berlin A.M."/>
            <person name="Chapman S.B."/>
            <person name="Dewar J."/>
            <person name="Goldberg J."/>
            <person name="Griggs A."/>
            <person name="Gujja S."/>
            <person name="Hansen M."/>
            <person name="Howarth C."/>
            <person name="Imamovic A."/>
            <person name="Larimer J."/>
            <person name="McCowan C."/>
            <person name="Murphy C."/>
            <person name="Neiman D."/>
            <person name="Pearson M."/>
            <person name="Priest M."/>
            <person name="Roberts A."/>
            <person name="Saif S."/>
            <person name="Shea T."/>
            <person name="Sisk P."/>
            <person name="Sykes S."/>
            <person name="Wortman J."/>
            <person name="Nusbaum C."/>
            <person name="Birren B."/>
        </authorList>
    </citation>
    <scope>NUCLEOTIDE SEQUENCE [LARGE SCALE GENOMIC DNA]</scope>
    <source>
        <strain evidence="1 2">ANC 3994</strain>
    </source>
</reference>
<gene>
    <name evidence="1" type="ORF">F994_00791</name>
</gene>
<evidence type="ECO:0000313" key="2">
    <source>
        <dbReference type="Proteomes" id="UP000013086"/>
    </source>
</evidence>
<accession>N8P2F5</accession>
<evidence type="ECO:0000313" key="1">
    <source>
        <dbReference type="EMBL" id="ENU20565.1"/>
    </source>
</evidence>
<dbReference type="HOGENOM" id="CLU_161815_0_0_6"/>
<dbReference type="PATRIC" id="fig|1217715.3.peg.753"/>
<sequence>MSKINSNNTPKTYDAGDMVEAYLLAYEQMADTSVMLGVIANELERTKEYLSNVYNVPELCFNNLKRIIAITNTIVQESAEFNQVQEQQYKTEWEANKKAVSL</sequence>
<comment type="caution">
    <text evidence="1">The sequence shown here is derived from an EMBL/GenBank/DDBJ whole genome shotgun (WGS) entry which is preliminary data.</text>
</comment>
<proteinExistence type="predicted"/>
<dbReference type="EMBL" id="APOH01000010">
    <property type="protein sequence ID" value="ENU20565.1"/>
    <property type="molecule type" value="Genomic_DNA"/>
</dbReference>
<dbReference type="AlphaFoldDB" id="N8P2F5"/>
<dbReference type="RefSeq" id="WP_004651079.1">
    <property type="nucleotide sequence ID" value="NZ_KB849176.1"/>
</dbReference>
<dbReference type="OrthoDB" id="6694207at2"/>
<organism evidence="1 2">
    <name type="scientific">Acinetobacter bohemicus ANC 3994</name>
    <dbReference type="NCBI Taxonomy" id="1217715"/>
    <lineage>
        <taxon>Bacteria</taxon>
        <taxon>Pseudomonadati</taxon>
        <taxon>Pseudomonadota</taxon>
        <taxon>Gammaproteobacteria</taxon>
        <taxon>Moraxellales</taxon>
        <taxon>Moraxellaceae</taxon>
        <taxon>Acinetobacter</taxon>
    </lineage>
</organism>